<sequence>MTKRGLFMVKFDEVPPVCQEKACLFCSSSAFQLFPSRQQPPPEERTGSVKKKSTTTGHHCCRFTNPNARSPWPCRRPTPGRRRVRRMAASLLSWTWTLSHAHQSLSCPRGKRVLGSQPTDIVSGVGCAPSPTLRSPLDPLRTRPPHQPWCDTMTTFRLACLLQPVHPCWHCCCCCCCCKSRKGGDASPPRSLSPSPSPSSLLPCRLLPRRGHPVSDQAHLDSDLPCYIMGWSRLSGTLALPLSLVAGVGRFRYHVNTSSTLCRSRLSGFPWHAMLASVRPVGR</sequence>
<dbReference type="Proteomes" id="UP001172155">
    <property type="component" value="Unassembled WGS sequence"/>
</dbReference>
<evidence type="ECO:0000256" key="1">
    <source>
        <dbReference type="SAM" id="MobiDB-lite"/>
    </source>
</evidence>
<dbReference type="EMBL" id="JAUKUD010000005">
    <property type="protein sequence ID" value="KAK0743932.1"/>
    <property type="molecule type" value="Genomic_DNA"/>
</dbReference>
<evidence type="ECO:0000313" key="3">
    <source>
        <dbReference type="Proteomes" id="UP001172155"/>
    </source>
</evidence>
<comment type="caution">
    <text evidence="2">The sequence shown here is derived from an EMBL/GenBank/DDBJ whole genome shotgun (WGS) entry which is preliminary data.</text>
</comment>
<name>A0AA40ER61_9PEZI</name>
<accession>A0AA40ER61</accession>
<protein>
    <submittedName>
        <fullName evidence="2">Uncharacterized protein</fullName>
    </submittedName>
</protein>
<reference evidence="2" key="1">
    <citation type="submission" date="2023-06" db="EMBL/GenBank/DDBJ databases">
        <title>Genome-scale phylogeny and comparative genomics of the fungal order Sordariales.</title>
        <authorList>
            <consortium name="Lawrence Berkeley National Laboratory"/>
            <person name="Hensen N."/>
            <person name="Bonometti L."/>
            <person name="Westerberg I."/>
            <person name="Brannstrom I.O."/>
            <person name="Guillou S."/>
            <person name="Cros-Aarteil S."/>
            <person name="Calhoun S."/>
            <person name="Haridas S."/>
            <person name="Kuo A."/>
            <person name="Mondo S."/>
            <person name="Pangilinan J."/>
            <person name="Riley R."/>
            <person name="LaButti K."/>
            <person name="Andreopoulos B."/>
            <person name="Lipzen A."/>
            <person name="Chen C."/>
            <person name="Yanf M."/>
            <person name="Daum C."/>
            <person name="Ng V."/>
            <person name="Clum A."/>
            <person name="Steindorff A."/>
            <person name="Ohm R."/>
            <person name="Martin F."/>
            <person name="Silar P."/>
            <person name="Natvig D."/>
            <person name="Lalanne C."/>
            <person name="Gautier V."/>
            <person name="Ament-velasquez S.L."/>
            <person name="Kruys A."/>
            <person name="Hutchinson M.I."/>
            <person name="Powell A.J."/>
            <person name="Barry K."/>
            <person name="Miller A.N."/>
            <person name="Grigoriev I.V."/>
            <person name="Debuchy R."/>
            <person name="Gladieux P."/>
            <person name="Thoren M.H."/>
            <person name="Johannesson H."/>
        </authorList>
    </citation>
    <scope>NUCLEOTIDE SEQUENCE</scope>
    <source>
        <strain evidence="2">SMH3187-1</strain>
    </source>
</reference>
<proteinExistence type="predicted"/>
<keyword evidence="3" id="KW-1185">Reference proteome</keyword>
<gene>
    <name evidence="2" type="ORF">B0T18DRAFT_416192</name>
</gene>
<organism evidence="2 3">
    <name type="scientific">Schizothecium vesticola</name>
    <dbReference type="NCBI Taxonomy" id="314040"/>
    <lineage>
        <taxon>Eukaryota</taxon>
        <taxon>Fungi</taxon>
        <taxon>Dikarya</taxon>
        <taxon>Ascomycota</taxon>
        <taxon>Pezizomycotina</taxon>
        <taxon>Sordariomycetes</taxon>
        <taxon>Sordariomycetidae</taxon>
        <taxon>Sordariales</taxon>
        <taxon>Schizotheciaceae</taxon>
        <taxon>Schizothecium</taxon>
    </lineage>
</organism>
<evidence type="ECO:0000313" key="2">
    <source>
        <dbReference type="EMBL" id="KAK0743932.1"/>
    </source>
</evidence>
<dbReference type="AlphaFoldDB" id="A0AA40ER61"/>
<feature type="region of interest" description="Disordered" evidence="1">
    <location>
        <begin position="36"/>
        <end position="57"/>
    </location>
</feature>